<evidence type="ECO:0000256" key="2">
    <source>
        <dbReference type="ARBA" id="ARBA00010190"/>
    </source>
</evidence>
<dbReference type="SUPFAM" id="SSF56104">
    <property type="entry name" value="SAICAR synthase-like"/>
    <property type="match status" value="1"/>
</dbReference>
<keyword evidence="11" id="KW-1185">Reference proteome</keyword>
<sequence>MERGEKLYEGKAKVLFATEDPNLLIQYFKDDATAFNGVKKGTIADKGVLNNLISTRLFTILEAVGIPTHLEERLSDREQLVHRVNILPVEVVVRNLVAGSMAKRLGMEEGTPLPRPVVEFYHKSDELDDPMVTVDHIEVFGWAKEREIEEMMEYAHRINDVLIAYFANIDIRLVDYKLEFGRLATNPSELVLADEISPDSCRLWDLHTNEKLDKDRFRRDLGGVEEAYQQVVERMGLKR</sequence>
<dbReference type="GO" id="GO:0009236">
    <property type="term" value="P:cobalamin biosynthetic process"/>
    <property type="evidence" value="ECO:0007669"/>
    <property type="project" value="InterPro"/>
</dbReference>
<evidence type="ECO:0000256" key="1">
    <source>
        <dbReference type="ARBA" id="ARBA00004672"/>
    </source>
</evidence>
<dbReference type="UniPathway" id="UPA00074">
    <property type="reaction ID" value="UER00131"/>
</dbReference>
<evidence type="ECO:0000313" key="11">
    <source>
        <dbReference type="Proteomes" id="UP000194003"/>
    </source>
</evidence>
<organism evidence="10 11">
    <name type="scientific">Magnetofaba australis IT-1</name>
    <dbReference type="NCBI Taxonomy" id="1434232"/>
    <lineage>
        <taxon>Bacteria</taxon>
        <taxon>Pseudomonadati</taxon>
        <taxon>Pseudomonadota</taxon>
        <taxon>Magnetococcia</taxon>
        <taxon>Magnetococcales</taxon>
        <taxon>Magnetococcaceae</taxon>
        <taxon>Magnetofaba</taxon>
    </lineage>
</organism>
<dbReference type="InterPro" id="IPR033934">
    <property type="entry name" value="SAICAR_synt_PurC"/>
</dbReference>
<dbReference type="PANTHER" id="PTHR43599:SF3">
    <property type="entry name" value="SI:DKEY-6E2.2"/>
    <property type="match status" value="1"/>
</dbReference>
<protein>
    <recommendedName>
        <fullName evidence="8">Phosphoribosylaminoimidazole-succinocarboxamide synthase</fullName>
        <ecNumber evidence="8">6.3.2.6</ecNumber>
    </recommendedName>
    <alternativeName>
        <fullName evidence="8">SAICAR synthetase</fullName>
    </alternativeName>
</protein>
<dbReference type="Proteomes" id="UP000194003">
    <property type="component" value="Unassembled WGS sequence"/>
</dbReference>
<evidence type="ECO:0000256" key="4">
    <source>
        <dbReference type="ARBA" id="ARBA00022741"/>
    </source>
</evidence>
<comment type="pathway">
    <text evidence="1 8">Purine metabolism; IMP biosynthesis via de novo pathway; 5-amino-1-(5-phospho-D-ribosyl)imidazole-4-carboxamide from 5-amino-1-(5-phospho-D-ribosyl)imidazole-4-carboxylate: step 1/2.</text>
</comment>
<keyword evidence="6 8" id="KW-0067">ATP-binding</keyword>
<evidence type="ECO:0000256" key="3">
    <source>
        <dbReference type="ARBA" id="ARBA00022598"/>
    </source>
</evidence>
<dbReference type="InterPro" id="IPR001636">
    <property type="entry name" value="SAICAR_synth"/>
</dbReference>
<dbReference type="CDD" id="cd01415">
    <property type="entry name" value="SAICAR_synt_PurC"/>
    <property type="match status" value="1"/>
</dbReference>
<dbReference type="EC" id="6.3.2.6" evidence="8"/>
<dbReference type="InterPro" id="IPR050089">
    <property type="entry name" value="SAICAR_synthetase"/>
</dbReference>
<dbReference type="STRING" id="1434232.MAIT1_01880"/>
<dbReference type="GO" id="GO:0006189">
    <property type="term" value="P:'de novo' IMP biosynthetic process"/>
    <property type="evidence" value="ECO:0007669"/>
    <property type="project" value="UniProtKB-UniRule"/>
</dbReference>
<dbReference type="InterPro" id="IPR028923">
    <property type="entry name" value="SAICAR_synt/ADE2_N"/>
</dbReference>
<keyword evidence="5 8" id="KW-0658">Purine biosynthesis</keyword>
<dbReference type="GO" id="GO:0004639">
    <property type="term" value="F:phosphoribosylaminoimidazolesuccinocarboxamide synthase activity"/>
    <property type="evidence" value="ECO:0007669"/>
    <property type="project" value="UniProtKB-UniRule"/>
</dbReference>
<dbReference type="PROSITE" id="PS01057">
    <property type="entry name" value="SAICAR_SYNTHETASE_1"/>
    <property type="match status" value="1"/>
</dbReference>
<keyword evidence="4 8" id="KW-0547">Nucleotide-binding</keyword>
<feature type="domain" description="SAICAR synthetase/ADE2 N-terminal" evidence="9">
    <location>
        <begin position="6"/>
        <end position="234"/>
    </location>
</feature>
<comment type="caution">
    <text evidence="10">The sequence shown here is derived from an EMBL/GenBank/DDBJ whole genome shotgun (WGS) entry which is preliminary data.</text>
</comment>
<name>A0A1Y2K470_9PROT</name>
<dbReference type="FunFam" id="3.30.470.20:FF:000006">
    <property type="entry name" value="Phosphoribosylaminoimidazole-succinocarboxamide synthase"/>
    <property type="match status" value="1"/>
</dbReference>
<evidence type="ECO:0000259" key="9">
    <source>
        <dbReference type="Pfam" id="PF01259"/>
    </source>
</evidence>
<dbReference type="NCBIfam" id="TIGR00081">
    <property type="entry name" value="purC"/>
    <property type="match status" value="1"/>
</dbReference>
<dbReference type="Pfam" id="PF01259">
    <property type="entry name" value="SAICAR_synt"/>
    <property type="match status" value="1"/>
</dbReference>
<evidence type="ECO:0000256" key="8">
    <source>
        <dbReference type="HAMAP-Rule" id="MF_00137"/>
    </source>
</evidence>
<evidence type="ECO:0000256" key="5">
    <source>
        <dbReference type="ARBA" id="ARBA00022755"/>
    </source>
</evidence>
<comment type="similarity">
    <text evidence="2 8">Belongs to the SAICAR synthetase family.</text>
</comment>
<dbReference type="RefSeq" id="WP_085444351.1">
    <property type="nucleotide sequence ID" value="NZ_LVJN01000020.1"/>
</dbReference>
<dbReference type="InterPro" id="IPR018236">
    <property type="entry name" value="SAICAR_synthetase_CS"/>
</dbReference>
<dbReference type="Gene3D" id="3.30.200.20">
    <property type="entry name" value="Phosphorylase Kinase, domain 1"/>
    <property type="match status" value="1"/>
</dbReference>
<keyword evidence="3 8" id="KW-0436">Ligase</keyword>
<comment type="catalytic activity">
    <reaction evidence="7 8">
        <text>5-amino-1-(5-phospho-D-ribosyl)imidazole-4-carboxylate + L-aspartate + ATP = (2S)-2-[5-amino-1-(5-phospho-beta-D-ribosyl)imidazole-4-carboxamido]succinate + ADP + phosphate + 2 H(+)</text>
        <dbReference type="Rhea" id="RHEA:22628"/>
        <dbReference type="ChEBI" id="CHEBI:15378"/>
        <dbReference type="ChEBI" id="CHEBI:29991"/>
        <dbReference type="ChEBI" id="CHEBI:30616"/>
        <dbReference type="ChEBI" id="CHEBI:43474"/>
        <dbReference type="ChEBI" id="CHEBI:58443"/>
        <dbReference type="ChEBI" id="CHEBI:77657"/>
        <dbReference type="ChEBI" id="CHEBI:456216"/>
        <dbReference type="EC" id="6.3.2.6"/>
    </reaction>
</comment>
<dbReference type="PROSITE" id="PS01058">
    <property type="entry name" value="SAICAR_SYNTHETASE_2"/>
    <property type="match status" value="1"/>
</dbReference>
<evidence type="ECO:0000313" key="10">
    <source>
        <dbReference type="EMBL" id="OSM01835.1"/>
    </source>
</evidence>
<dbReference type="HAMAP" id="MF_00137">
    <property type="entry name" value="SAICAR_synth"/>
    <property type="match status" value="1"/>
</dbReference>
<dbReference type="Gene3D" id="3.30.470.20">
    <property type="entry name" value="ATP-grasp fold, B domain"/>
    <property type="match status" value="1"/>
</dbReference>
<reference evidence="10 11" key="1">
    <citation type="journal article" date="2016" name="BMC Genomics">
        <title>Combined genomic and structural analyses of a cultured magnetotactic bacterium reveals its niche adaptation to a dynamic environment.</title>
        <authorList>
            <person name="Araujo A.C."/>
            <person name="Morillo V."/>
            <person name="Cypriano J."/>
            <person name="Teixeira L.C."/>
            <person name="Leao P."/>
            <person name="Lyra S."/>
            <person name="Almeida L.G."/>
            <person name="Bazylinski D.A."/>
            <person name="Vasconcellos A.T."/>
            <person name="Abreu F."/>
            <person name="Lins U."/>
        </authorList>
    </citation>
    <scope>NUCLEOTIDE SEQUENCE [LARGE SCALE GENOMIC DNA]</scope>
    <source>
        <strain evidence="10 11">IT-1</strain>
    </source>
</reference>
<proteinExistence type="inferred from homology"/>
<evidence type="ECO:0000256" key="7">
    <source>
        <dbReference type="ARBA" id="ARBA00048475"/>
    </source>
</evidence>
<evidence type="ECO:0000256" key="6">
    <source>
        <dbReference type="ARBA" id="ARBA00022840"/>
    </source>
</evidence>
<dbReference type="OrthoDB" id="9801549at2"/>
<dbReference type="AlphaFoldDB" id="A0A1Y2K470"/>
<gene>
    <name evidence="8" type="primary">purC</name>
    <name evidence="10" type="ORF">MAIT1_01880</name>
</gene>
<accession>A0A1Y2K470</accession>
<dbReference type="EMBL" id="LVJN01000020">
    <property type="protein sequence ID" value="OSM01835.1"/>
    <property type="molecule type" value="Genomic_DNA"/>
</dbReference>
<dbReference type="GO" id="GO:0005524">
    <property type="term" value="F:ATP binding"/>
    <property type="evidence" value="ECO:0007669"/>
    <property type="project" value="UniProtKB-KW"/>
</dbReference>
<dbReference type="PANTHER" id="PTHR43599">
    <property type="entry name" value="MULTIFUNCTIONAL PROTEIN ADE2"/>
    <property type="match status" value="1"/>
</dbReference>